<accession>A0A0D0HB69</accession>
<evidence type="ECO:0000313" key="3">
    <source>
        <dbReference type="Proteomes" id="UP000032046"/>
    </source>
</evidence>
<protein>
    <recommendedName>
        <fullName evidence="4">N-acetyltransferase domain-containing protein</fullName>
    </recommendedName>
</protein>
<reference evidence="2 3" key="1">
    <citation type="submission" date="2015-01" db="EMBL/GenBank/DDBJ databases">
        <title>Comparative genomics of non-oral Prevotella species.</title>
        <authorList>
            <person name="Accetto T."/>
            <person name="Nograsek B."/>
            <person name="Avgustin G."/>
        </authorList>
    </citation>
    <scope>NUCLEOTIDE SEQUENCE [LARGE SCALE GENOMIC DNA]</scope>
    <source>
        <strain evidence="2 3">P5-119</strain>
    </source>
</reference>
<evidence type="ECO:0008006" key="4">
    <source>
        <dbReference type="Google" id="ProtNLM"/>
    </source>
</evidence>
<keyword evidence="1" id="KW-0812">Transmembrane</keyword>
<dbReference type="Proteomes" id="UP000032046">
    <property type="component" value="Unassembled WGS sequence"/>
</dbReference>
<keyword evidence="1" id="KW-1133">Transmembrane helix</keyword>
<keyword evidence="1" id="KW-0472">Membrane</keyword>
<evidence type="ECO:0000256" key="1">
    <source>
        <dbReference type="SAM" id="Phobius"/>
    </source>
</evidence>
<dbReference type="RefSeq" id="WP_042519819.1">
    <property type="nucleotide sequence ID" value="NZ_JXQI01000075.1"/>
</dbReference>
<dbReference type="Gene3D" id="3.40.630.30">
    <property type="match status" value="1"/>
</dbReference>
<dbReference type="STRING" id="1602171.ST44_10275"/>
<dbReference type="SUPFAM" id="SSF55729">
    <property type="entry name" value="Acyl-CoA N-acyltransferases (Nat)"/>
    <property type="match status" value="1"/>
</dbReference>
<keyword evidence="3" id="KW-1185">Reference proteome</keyword>
<dbReference type="AlphaFoldDB" id="A0A0D0HB69"/>
<organism evidence="2 3">
    <name type="scientific">Prevotella pectinovora</name>
    <dbReference type="NCBI Taxonomy" id="1602169"/>
    <lineage>
        <taxon>Bacteria</taxon>
        <taxon>Pseudomonadati</taxon>
        <taxon>Bacteroidota</taxon>
        <taxon>Bacteroidia</taxon>
        <taxon>Bacteroidales</taxon>
        <taxon>Prevotellaceae</taxon>
        <taxon>Prevotella</taxon>
    </lineage>
</organism>
<proteinExistence type="predicted"/>
<name>A0A0D0HB69_9BACT</name>
<sequence>MIDPKTFLNAFNSANEGQYYSIDDLDPIVCGRSGIYLEPIAPDFATTDNIINTVPILFKASINVQKYLPSLDFSSKESLEQFSRVTMLRTTTGLQFTYAIYMNGIIVGMIFVNTPAFNKTSMGLNEWSLDFFVFAPFEGQGIMRIALPRMMMFLQKNIGVDTFYLLIDEGNERCIDLIMTFPFDEIDNSRFKNKEDLSRPPRVFECLLSTIRFS</sequence>
<comment type="caution">
    <text evidence="2">The sequence shown here is derived from an EMBL/GenBank/DDBJ whole genome shotgun (WGS) entry which is preliminary data.</text>
</comment>
<feature type="transmembrane region" description="Helical" evidence="1">
    <location>
        <begin position="96"/>
        <end position="117"/>
    </location>
</feature>
<dbReference type="InterPro" id="IPR016181">
    <property type="entry name" value="Acyl_CoA_acyltransferase"/>
</dbReference>
<feature type="transmembrane region" description="Helical" evidence="1">
    <location>
        <begin position="129"/>
        <end position="147"/>
    </location>
</feature>
<evidence type="ECO:0000313" key="2">
    <source>
        <dbReference type="EMBL" id="KIP60827.1"/>
    </source>
</evidence>
<gene>
    <name evidence="2" type="ORF">ST44_10275</name>
</gene>
<dbReference type="EMBL" id="JXQK01000075">
    <property type="protein sequence ID" value="KIP60827.1"/>
    <property type="molecule type" value="Genomic_DNA"/>
</dbReference>